<dbReference type="AlphaFoldDB" id="G0MX76"/>
<dbReference type="OrthoDB" id="5789267at2759"/>
<evidence type="ECO:0000313" key="1">
    <source>
        <dbReference type="EMBL" id="EGT46657.1"/>
    </source>
</evidence>
<evidence type="ECO:0000313" key="2">
    <source>
        <dbReference type="Proteomes" id="UP000008068"/>
    </source>
</evidence>
<proteinExistence type="predicted"/>
<dbReference type="PANTHER" id="PTHR21503:SF8">
    <property type="entry name" value="F-BOX ASSOCIATED DOMAIN-CONTAINING PROTEIN-RELATED"/>
    <property type="match status" value="1"/>
</dbReference>
<sequence length="285" mass="32789">MNDSHITLYTKTNTTHDVVLNWGLTEARSSKNEVDIELNGKVIRIQKVRGEVDFKCNNLCLTIDNGTYQIEAFLSYLVFIFPQLKFRELVIDPYTFSGKLHYPTSLQAVTRTESLSIRPSYRNCSHRVASLLENLEVTKSLHIEDTGFYSWTRIRGSCTEGIFLRDATFLKGPWLSATNCSKIILVKSRFGTEDFLAFLQKWKGSDDALKRVNYVNIGHAWGVEKLYEQVGATKWDPAKRPRDFKLTDELRIDCSYGMDITKPNGRIGTIMQLTDDFFKFVVWPN</sequence>
<dbReference type="HOGENOM" id="CLU_977373_0_0_1"/>
<dbReference type="PANTHER" id="PTHR21503">
    <property type="entry name" value="F-BOX-CONTAINING HYPOTHETICAL PROTEIN C.ELEGANS"/>
    <property type="match status" value="1"/>
</dbReference>
<protein>
    <recommendedName>
        <fullName evidence="3">F-box associated domain-containing protein</fullName>
    </recommendedName>
</protein>
<dbReference type="Proteomes" id="UP000008068">
    <property type="component" value="Unassembled WGS sequence"/>
</dbReference>
<accession>G0MX76</accession>
<organism evidence="2">
    <name type="scientific">Caenorhabditis brenneri</name>
    <name type="common">Nematode worm</name>
    <dbReference type="NCBI Taxonomy" id="135651"/>
    <lineage>
        <taxon>Eukaryota</taxon>
        <taxon>Metazoa</taxon>
        <taxon>Ecdysozoa</taxon>
        <taxon>Nematoda</taxon>
        <taxon>Chromadorea</taxon>
        <taxon>Rhabditida</taxon>
        <taxon>Rhabditina</taxon>
        <taxon>Rhabditomorpha</taxon>
        <taxon>Rhabditoidea</taxon>
        <taxon>Rhabditidae</taxon>
        <taxon>Peloderinae</taxon>
        <taxon>Caenorhabditis</taxon>
    </lineage>
</organism>
<name>G0MX76_CAEBE</name>
<reference evidence="2" key="1">
    <citation type="submission" date="2011-07" db="EMBL/GenBank/DDBJ databases">
        <authorList>
            <consortium name="Caenorhabditis brenneri Sequencing and Analysis Consortium"/>
            <person name="Wilson R.K."/>
        </authorList>
    </citation>
    <scope>NUCLEOTIDE SEQUENCE [LARGE SCALE GENOMIC DNA]</scope>
    <source>
        <strain evidence="2">PB2801</strain>
    </source>
</reference>
<dbReference type="InParanoid" id="G0MX76"/>
<keyword evidence="2" id="KW-1185">Reference proteome</keyword>
<dbReference type="EMBL" id="GL379818">
    <property type="protein sequence ID" value="EGT46657.1"/>
    <property type="molecule type" value="Genomic_DNA"/>
</dbReference>
<evidence type="ECO:0008006" key="3">
    <source>
        <dbReference type="Google" id="ProtNLM"/>
    </source>
</evidence>
<gene>
    <name evidence="1" type="ORF">CAEBREN_17036</name>
</gene>